<name>A0A809R4Z1_9BACT</name>
<feature type="domain" description="HD-GYP" evidence="2">
    <location>
        <begin position="86"/>
        <end position="283"/>
    </location>
</feature>
<evidence type="ECO:0000313" key="3">
    <source>
        <dbReference type="EMBL" id="BBO22640.1"/>
    </source>
</evidence>
<organism evidence="3 4">
    <name type="scientific">Candidatus Nitrosymbiomonas proteolyticus</name>
    <dbReference type="NCBI Taxonomy" id="2608984"/>
    <lineage>
        <taxon>Bacteria</taxon>
        <taxon>Bacillati</taxon>
        <taxon>Armatimonadota</taxon>
        <taxon>Armatimonadota incertae sedis</taxon>
        <taxon>Candidatus Nitrosymbiomonas</taxon>
    </lineage>
</organism>
<evidence type="ECO:0000256" key="1">
    <source>
        <dbReference type="SAM" id="Phobius"/>
    </source>
</evidence>
<feature type="transmembrane region" description="Helical" evidence="1">
    <location>
        <begin position="54"/>
        <end position="76"/>
    </location>
</feature>
<evidence type="ECO:0000313" key="4">
    <source>
        <dbReference type="Proteomes" id="UP000662873"/>
    </source>
</evidence>
<dbReference type="PROSITE" id="PS51832">
    <property type="entry name" value="HD_GYP"/>
    <property type="match status" value="1"/>
</dbReference>
<accession>A0A809R4Z1</accession>
<reference evidence="3" key="1">
    <citation type="journal article" name="DNA Res.">
        <title>The physiological potential of anammox bacteria as revealed by their core genome structure.</title>
        <authorList>
            <person name="Okubo T."/>
            <person name="Toyoda A."/>
            <person name="Fukuhara K."/>
            <person name="Uchiyama I."/>
            <person name="Harigaya Y."/>
            <person name="Kuroiwa M."/>
            <person name="Suzuki T."/>
            <person name="Murakami Y."/>
            <person name="Suwa Y."/>
            <person name="Takami H."/>
        </authorList>
    </citation>
    <scope>NUCLEOTIDE SEQUENCE</scope>
    <source>
        <strain evidence="3">317325-2</strain>
    </source>
</reference>
<keyword evidence="1" id="KW-1133">Transmembrane helix</keyword>
<dbReference type="Gene3D" id="1.10.3210.10">
    <property type="entry name" value="Hypothetical protein af1432"/>
    <property type="match status" value="1"/>
</dbReference>
<feature type="transmembrane region" description="Helical" evidence="1">
    <location>
        <begin position="12"/>
        <end position="34"/>
    </location>
</feature>
<dbReference type="InterPro" id="IPR052020">
    <property type="entry name" value="Cyclic_di-GMP/3'3'-cGAMP_PDE"/>
</dbReference>
<evidence type="ECO:0000259" key="2">
    <source>
        <dbReference type="PROSITE" id="PS51832"/>
    </source>
</evidence>
<dbReference type="AlphaFoldDB" id="A0A809R4Z1"/>
<keyword evidence="1" id="KW-0812">Transmembrane</keyword>
<dbReference type="SMART" id="SM00471">
    <property type="entry name" value="HDc"/>
    <property type="match status" value="1"/>
</dbReference>
<dbReference type="Pfam" id="PF13487">
    <property type="entry name" value="HD_5"/>
    <property type="match status" value="1"/>
</dbReference>
<protein>
    <submittedName>
        <fullName evidence="3">Chemotaxis protein CheY</fullName>
    </submittedName>
</protein>
<gene>
    <name evidence="3" type="ORF">NPRO_02350</name>
</gene>
<dbReference type="KEGG" id="npy:NPRO_02350"/>
<dbReference type="InterPro" id="IPR037522">
    <property type="entry name" value="HD_GYP_dom"/>
</dbReference>
<dbReference type="InterPro" id="IPR003607">
    <property type="entry name" value="HD/PDEase_dom"/>
</dbReference>
<dbReference type="PANTHER" id="PTHR45228">
    <property type="entry name" value="CYCLIC DI-GMP PHOSPHODIESTERASE TM_0186-RELATED"/>
    <property type="match status" value="1"/>
</dbReference>
<keyword evidence="1" id="KW-0472">Membrane</keyword>
<dbReference type="Proteomes" id="UP000662873">
    <property type="component" value="Chromosome"/>
</dbReference>
<dbReference type="SUPFAM" id="SSF109604">
    <property type="entry name" value="HD-domain/PDEase-like"/>
    <property type="match status" value="1"/>
</dbReference>
<dbReference type="CDD" id="cd00077">
    <property type="entry name" value="HDc"/>
    <property type="match status" value="1"/>
</dbReference>
<dbReference type="EMBL" id="AP021858">
    <property type="protein sequence ID" value="BBO22640.1"/>
    <property type="molecule type" value="Genomic_DNA"/>
</dbReference>
<sequence length="299" mass="32998">MILYAHNSVKGRATALALKVALVHTLLGTLWIVFSDRAAVLLGKSIEGIASIQMAKGIAYVTLAGVFAFLLVYKLTVSVLNKERQRAEAEREVFQRLAAAAEWRDDETGTHVLRVAQVSGILAKTMGLAPEACSHISQAAALHDIGKIGIDDDLVRFEGIYSQEQREQMQQHTVIGGEILKDPKSKLMEVARNIALRHHERWDGKGYPGGLSGEQIPVEARCVALADVLDALHSSRRYKKAWAWDEAKDEIVRLSGSHFDPAVVKAFLRAEPELRQVYVWWRGHPGNLALPSPELTEAA</sequence>
<proteinExistence type="predicted"/>